<dbReference type="Gene3D" id="1.10.3210.10">
    <property type="entry name" value="Hypothetical protein af1432"/>
    <property type="match status" value="1"/>
</dbReference>
<feature type="compositionally biased region" description="Low complexity" evidence="1">
    <location>
        <begin position="29"/>
        <end position="45"/>
    </location>
</feature>
<gene>
    <name evidence="2" type="ORF">GCM10020221_18470</name>
</gene>
<comment type="caution">
    <text evidence="2">The sequence shown here is derived from an EMBL/GenBank/DDBJ whole genome shotgun (WGS) entry which is preliminary data.</text>
</comment>
<reference evidence="2 3" key="1">
    <citation type="journal article" date="2019" name="Int. J. Syst. Evol. Microbiol.">
        <title>The Global Catalogue of Microorganisms (GCM) 10K type strain sequencing project: providing services to taxonomists for standard genome sequencing and annotation.</title>
        <authorList>
            <consortium name="The Broad Institute Genomics Platform"/>
            <consortium name="The Broad Institute Genome Sequencing Center for Infectious Disease"/>
            <person name="Wu L."/>
            <person name="Ma J."/>
        </authorList>
    </citation>
    <scope>NUCLEOTIDE SEQUENCE [LARGE SCALE GENOMIC DNA]</scope>
    <source>
        <strain evidence="2 3">JCM 4087</strain>
    </source>
</reference>
<evidence type="ECO:0000313" key="2">
    <source>
        <dbReference type="EMBL" id="GAA2922655.1"/>
    </source>
</evidence>
<accession>A0ABN3WR88</accession>
<sequence length="106" mass="11766">MAGPCGGFEGNAQSLRLLTRLEPKRFVTPRRPVSRRASASTSPAPRSTPPPSTPRRAAAAPPTRLRKFGVYPDDLPVFAWFRQGAPEHRRSFEAQVMDWSDDVAYS</sequence>
<evidence type="ECO:0000256" key="1">
    <source>
        <dbReference type="SAM" id="MobiDB-lite"/>
    </source>
</evidence>
<protein>
    <submittedName>
        <fullName evidence="2">Uncharacterized protein</fullName>
    </submittedName>
</protein>
<keyword evidence="3" id="KW-1185">Reference proteome</keyword>
<organism evidence="2 3">
    <name type="scientific">Streptomyces thioluteus</name>
    <dbReference type="NCBI Taxonomy" id="66431"/>
    <lineage>
        <taxon>Bacteria</taxon>
        <taxon>Bacillati</taxon>
        <taxon>Actinomycetota</taxon>
        <taxon>Actinomycetes</taxon>
        <taxon>Kitasatosporales</taxon>
        <taxon>Streptomycetaceae</taxon>
        <taxon>Streptomyces</taxon>
    </lineage>
</organism>
<evidence type="ECO:0000313" key="3">
    <source>
        <dbReference type="Proteomes" id="UP001501102"/>
    </source>
</evidence>
<feature type="region of interest" description="Disordered" evidence="1">
    <location>
        <begin position="20"/>
        <end position="65"/>
    </location>
</feature>
<proteinExistence type="predicted"/>
<name>A0ABN3WR88_STRTU</name>
<dbReference type="EMBL" id="BAAAXZ010000070">
    <property type="protein sequence ID" value="GAA2922655.1"/>
    <property type="molecule type" value="Genomic_DNA"/>
</dbReference>
<dbReference type="Proteomes" id="UP001501102">
    <property type="component" value="Unassembled WGS sequence"/>
</dbReference>
<feature type="compositionally biased region" description="Low complexity" evidence="1">
    <location>
        <begin position="54"/>
        <end position="63"/>
    </location>
</feature>